<name>A0A5N6KQU6_9ROSI</name>
<feature type="compositionally biased region" description="Low complexity" evidence="1">
    <location>
        <begin position="739"/>
        <end position="749"/>
    </location>
</feature>
<feature type="compositionally biased region" description="Basic and acidic residues" evidence="1">
    <location>
        <begin position="615"/>
        <end position="626"/>
    </location>
</feature>
<accession>A0A5N6KQU6</accession>
<dbReference type="EMBL" id="VIBQ01000010">
    <property type="protein sequence ID" value="KAB8339022.1"/>
    <property type="molecule type" value="Genomic_DNA"/>
</dbReference>
<sequence>MYRMQLRVQGAAARLVASPSRSFSRWREPATARQLRQLYWPEASPFRRSVSVAPPPASVRFSKRQFTRSSTLHAAESSQASSWYGQVLASANPRNTTAEDLLEQIQPLPSSQGTPTAPSAVVLVTKQFAALVASNDDFLRQVLRKLWSYNNAVEHMSGSSKEILVLAAVVDRIATPGETAQDLGSEGIAICASNHVKLVDPEFDVAETAPELHTRALKLDEQPPTLSIQLLSNTTPENGTLEVMLPIAQTLFHTNQPSVVALSRWTFSQANPKKAVHGFKKNSNYGVKIPLASSSPSVVTSLPLAQLTGPREIKSVMGNVVRELEETSRTVDPEKFGEIIGQEGGSSTSASKELEEAVAALITMPDRFRNPVGVWALIIPQELTTSKAYGGLTRSTDMALEDIRAAKGAQNNSCLHELIFSGATLRHVLSGGGGWGNKAGLLSLDPHSDYVQRSADDLFDLDGSDPMSFLRGTASPGDRIVFYAVVDGKDHQGPTQASLEFGVVPSTADDMPASAEPGTEHKSPVRHYPNRFGFLSELGLSINRRSDDASLPVRSRLDPFFSKINPIPPVTPSQPASSQSFYLDATRRTLQLLALPPTRPLHLQHNIHDVVTSSDPHRNRPSHDQHPGSSIPISSPASKNPNLLQPLHPSQRIHLVLQRAPRRSPLGAQPIRRHDVVAAPLGARNTDVQLAHRREHDAERLVEAVDCDAQHAVCRGAGKEEIGEGEDGGERERERRTSGESSASTAMARRAMEARRAVGKGIARARVQGKEAVSVAAGAEGGIVADFEGEDRGNSWRLFRARISVCAGRVTLLLCESSRRSKELTPNATKGGGSCRS</sequence>
<dbReference type="AlphaFoldDB" id="A0A5N6KQU6"/>
<protein>
    <submittedName>
        <fullName evidence="2">Uncharacterized protein</fullName>
    </submittedName>
</protein>
<evidence type="ECO:0000256" key="1">
    <source>
        <dbReference type="SAM" id="MobiDB-lite"/>
    </source>
</evidence>
<feature type="region of interest" description="Disordered" evidence="1">
    <location>
        <begin position="611"/>
        <end position="646"/>
    </location>
</feature>
<organism evidence="2 3">
    <name type="scientific">Carpinus fangiana</name>
    <dbReference type="NCBI Taxonomy" id="176857"/>
    <lineage>
        <taxon>Eukaryota</taxon>
        <taxon>Viridiplantae</taxon>
        <taxon>Streptophyta</taxon>
        <taxon>Embryophyta</taxon>
        <taxon>Tracheophyta</taxon>
        <taxon>Spermatophyta</taxon>
        <taxon>Magnoliopsida</taxon>
        <taxon>eudicotyledons</taxon>
        <taxon>Gunneridae</taxon>
        <taxon>Pentapetalae</taxon>
        <taxon>rosids</taxon>
        <taxon>fabids</taxon>
        <taxon>Fagales</taxon>
        <taxon>Betulaceae</taxon>
        <taxon>Carpinus</taxon>
    </lineage>
</organism>
<comment type="caution">
    <text evidence="2">The sequence shown here is derived from an EMBL/GenBank/DDBJ whole genome shotgun (WGS) entry which is preliminary data.</text>
</comment>
<dbReference type="OrthoDB" id="1744869at2759"/>
<feature type="compositionally biased region" description="Basic and acidic residues" evidence="1">
    <location>
        <begin position="718"/>
        <end position="738"/>
    </location>
</feature>
<feature type="compositionally biased region" description="Low complexity" evidence="1">
    <location>
        <begin position="629"/>
        <end position="638"/>
    </location>
</feature>
<feature type="region of interest" description="Disordered" evidence="1">
    <location>
        <begin position="718"/>
        <end position="751"/>
    </location>
</feature>
<reference evidence="2 3" key="1">
    <citation type="submission" date="2019-06" db="EMBL/GenBank/DDBJ databases">
        <title>A chromosomal-level reference genome of Carpinus fangiana (Coryloideae, Betulaceae).</title>
        <authorList>
            <person name="Yang X."/>
            <person name="Wang Z."/>
            <person name="Zhang L."/>
            <person name="Hao G."/>
            <person name="Liu J."/>
            <person name="Yang Y."/>
        </authorList>
    </citation>
    <scope>NUCLEOTIDE SEQUENCE [LARGE SCALE GENOMIC DNA]</scope>
    <source>
        <strain evidence="2">Cfa_2016G</strain>
        <tissue evidence="2">Leaf</tissue>
    </source>
</reference>
<dbReference type="Proteomes" id="UP000327013">
    <property type="component" value="Unassembled WGS sequence"/>
</dbReference>
<evidence type="ECO:0000313" key="2">
    <source>
        <dbReference type="EMBL" id="KAB8339022.1"/>
    </source>
</evidence>
<gene>
    <name evidence="2" type="ORF">FH972_021961</name>
</gene>
<keyword evidence="3" id="KW-1185">Reference proteome</keyword>
<evidence type="ECO:0000313" key="3">
    <source>
        <dbReference type="Proteomes" id="UP000327013"/>
    </source>
</evidence>
<proteinExistence type="predicted"/>